<keyword evidence="4" id="KW-0408">Iron</keyword>
<feature type="domain" description="2Fe-2S ferredoxin-type" evidence="8">
    <location>
        <begin position="100"/>
        <end position="128"/>
    </location>
</feature>
<comment type="cofactor">
    <cofactor evidence="6">
        <name>[2Fe-2S] cluster</name>
        <dbReference type="ChEBI" id="CHEBI:190135"/>
    </cofactor>
</comment>
<feature type="region of interest" description="Disordered" evidence="7">
    <location>
        <begin position="1"/>
        <end position="31"/>
    </location>
</feature>
<evidence type="ECO:0000256" key="7">
    <source>
        <dbReference type="SAM" id="MobiDB-lite"/>
    </source>
</evidence>
<dbReference type="GO" id="GO:0051537">
    <property type="term" value="F:2 iron, 2 sulfur cluster binding"/>
    <property type="evidence" value="ECO:0007669"/>
    <property type="project" value="UniProtKB-KW"/>
</dbReference>
<comment type="caution">
    <text evidence="9">The sequence shown here is derived from an EMBL/GenBank/DDBJ whole genome shotgun (WGS) entry which is preliminary data.</text>
</comment>
<protein>
    <recommendedName>
        <fullName evidence="8">2Fe-2S ferredoxin-type domain-containing protein</fullName>
    </recommendedName>
</protein>
<dbReference type="InterPro" id="IPR012675">
    <property type="entry name" value="Beta-grasp_dom_sf"/>
</dbReference>
<dbReference type="Proteomes" id="UP001632038">
    <property type="component" value="Unassembled WGS sequence"/>
</dbReference>
<keyword evidence="3" id="KW-0479">Metal-binding</keyword>
<dbReference type="InterPro" id="IPR001041">
    <property type="entry name" value="2Fe-2S_ferredoxin-type"/>
</dbReference>
<organism evidence="9 10">
    <name type="scientific">Castilleja foliolosa</name>
    <dbReference type="NCBI Taxonomy" id="1961234"/>
    <lineage>
        <taxon>Eukaryota</taxon>
        <taxon>Viridiplantae</taxon>
        <taxon>Streptophyta</taxon>
        <taxon>Embryophyta</taxon>
        <taxon>Tracheophyta</taxon>
        <taxon>Spermatophyta</taxon>
        <taxon>Magnoliopsida</taxon>
        <taxon>eudicotyledons</taxon>
        <taxon>Gunneridae</taxon>
        <taxon>Pentapetalae</taxon>
        <taxon>asterids</taxon>
        <taxon>lamiids</taxon>
        <taxon>Lamiales</taxon>
        <taxon>Orobanchaceae</taxon>
        <taxon>Pedicularideae</taxon>
        <taxon>Castillejinae</taxon>
        <taxon>Castilleja</taxon>
    </lineage>
</organism>
<feature type="compositionally biased region" description="Polar residues" evidence="7">
    <location>
        <begin position="1"/>
        <end position="11"/>
    </location>
</feature>
<name>A0ABD3CTX2_9LAMI</name>
<dbReference type="InterPro" id="IPR036010">
    <property type="entry name" value="2Fe-2S_ferredoxin-like_sf"/>
</dbReference>
<evidence type="ECO:0000313" key="10">
    <source>
        <dbReference type="Proteomes" id="UP001632038"/>
    </source>
</evidence>
<sequence length="154" mass="16681">MAAMISFSSAPSRPPELFSNHRSPTVSIPRRRPLSVSFASVSSPESSTPPPEKPQIELEFIGPKPGDVVNEATAISGEKLLRSIMLDNKIELYATYGKIMNCGGGGTCGTCIVEIIDGKDLLNERTNTELRYLKKACLPKTGVLEIGVPNYSRE</sequence>
<keyword evidence="10" id="KW-1185">Reference proteome</keyword>
<dbReference type="AlphaFoldDB" id="A0ABD3CTX2"/>
<dbReference type="EMBL" id="JAVIJP010000029">
    <property type="protein sequence ID" value="KAL3633450.1"/>
    <property type="molecule type" value="Genomic_DNA"/>
</dbReference>
<evidence type="ECO:0000256" key="2">
    <source>
        <dbReference type="ARBA" id="ARBA00022714"/>
    </source>
</evidence>
<dbReference type="Gene3D" id="3.10.20.30">
    <property type="match status" value="1"/>
</dbReference>
<evidence type="ECO:0000256" key="4">
    <source>
        <dbReference type="ARBA" id="ARBA00023004"/>
    </source>
</evidence>
<reference evidence="10" key="1">
    <citation type="journal article" date="2024" name="IScience">
        <title>Strigolactones Initiate the Formation of Haustorium-like Structures in Castilleja.</title>
        <authorList>
            <person name="Buerger M."/>
            <person name="Peterson D."/>
            <person name="Chory J."/>
        </authorList>
    </citation>
    <scope>NUCLEOTIDE SEQUENCE [LARGE SCALE GENOMIC DNA]</scope>
</reference>
<evidence type="ECO:0000256" key="3">
    <source>
        <dbReference type="ARBA" id="ARBA00022723"/>
    </source>
</evidence>
<proteinExistence type="inferred from homology"/>
<evidence type="ECO:0000256" key="5">
    <source>
        <dbReference type="ARBA" id="ARBA00023014"/>
    </source>
</evidence>
<accession>A0ABD3CTX2</accession>
<keyword evidence="5" id="KW-0411">Iron-sulfur</keyword>
<dbReference type="SUPFAM" id="SSF54292">
    <property type="entry name" value="2Fe-2S ferredoxin-like"/>
    <property type="match status" value="1"/>
</dbReference>
<comment type="similarity">
    <text evidence="1">Belongs to the adrenodoxin/putidaredoxin family.</text>
</comment>
<dbReference type="GO" id="GO:0046872">
    <property type="term" value="F:metal ion binding"/>
    <property type="evidence" value="ECO:0007669"/>
    <property type="project" value="UniProtKB-KW"/>
</dbReference>
<dbReference type="Pfam" id="PF00111">
    <property type="entry name" value="Fer2"/>
    <property type="match status" value="1"/>
</dbReference>
<dbReference type="PANTHER" id="PTHR23426:SF65">
    <property type="entry name" value="FERREDOXIN-2, MITOCHONDRIAL"/>
    <property type="match status" value="1"/>
</dbReference>
<keyword evidence="2" id="KW-0001">2Fe-2S</keyword>
<evidence type="ECO:0000259" key="8">
    <source>
        <dbReference type="Pfam" id="PF00111"/>
    </source>
</evidence>
<gene>
    <name evidence="9" type="ORF">CASFOL_022212</name>
</gene>
<evidence type="ECO:0000313" key="9">
    <source>
        <dbReference type="EMBL" id="KAL3633450.1"/>
    </source>
</evidence>
<dbReference type="PANTHER" id="PTHR23426">
    <property type="entry name" value="FERREDOXIN/ADRENODOXIN"/>
    <property type="match status" value="1"/>
</dbReference>
<evidence type="ECO:0000256" key="6">
    <source>
        <dbReference type="ARBA" id="ARBA00034078"/>
    </source>
</evidence>
<dbReference type="InterPro" id="IPR001055">
    <property type="entry name" value="Adrenodoxin-like"/>
</dbReference>
<evidence type="ECO:0000256" key="1">
    <source>
        <dbReference type="ARBA" id="ARBA00010914"/>
    </source>
</evidence>